<feature type="transmembrane region" description="Helical" evidence="3">
    <location>
        <begin position="147"/>
        <end position="167"/>
    </location>
</feature>
<sequence length="168" mass="18509">MKITELPEFRTRDALLTARADETVAHAARRMSEKNYGSIVVVDEAGRLGGIFTERDLLRRVVAEGRDPASLTLGEAMTGDVKTARVDEEVLTALGRMSNGRFRHMPLVDADGALQGMVSQGDFVAYTWPELLQRAKENAKAVVGSQYWQVLLIIVAVLVWTLLVQIVA</sequence>
<dbReference type="SUPFAM" id="SSF54631">
    <property type="entry name" value="CBS-domain pair"/>
    <property type="match status" value="1"/>
</dbReference>
<dbReference type="EMBL" id="FNQM01000004">
    <property type="protein sequence ID" value="SEA29674.1"/>
    <property type="molecule type" value="Genomic_DNA"/>
</dbReference>
<accession>A0A1H4A2H5</accession>
<reference evidence="5 6" key="1">
    <citation type="submission" date="2016-10" db="EMBL/GenBank/DDBJ databases">
        <authorList>
            <person name="de Groot N.N."/>
        </authorList>
    </citation>
    <scope>NUCLEOTIDE SEQUENCE [LARGE SCALE GENOMIC DNA]</scope>
    <source>
        <strain evidence="5 6">DSM 15345</strain>
    </source>
</reference>
<evidence type="ECO:0000256" key="3">
    <source>
        <dbReference type="SAM" id="Phobius"/>
    </source>
</evidence>
<dbReference type="Gene3D" id="3.10.580.10">
    <property type="entry name" value="CBS-domain"/>
    <property type="match status" value="1"/>
</dbReference>
<dbReference type="InterPro" id="IPR046342">
    <property type="entry name" value="CBS_dom_sf"/>
</dbReference>
<evidence type="ECO:0000256" key="2">
    <source>
        <dbReference type="PROSITE-ProRule" id="PRU00703"/>
    </source>
</evidence>
<dbReference type="PANTHER" id="PTHR43080">
    <property type="entry name" value="CBS DOMAIN-CONTAINING PROTEIN CBSX3, MITOCHONDRIAL"/>
    <property type="match status" value="1"/>
</dbReference>
<keyword evidence="3" id="KW-0472">Membrane</keyword>
<dbReference type="OrthoDB" id="9807125at2"/>
<dbReference type="Proteomes" id="UP000198703">
    <property type="component" value="Unassembled WGS sequence"/>
</dbReference>
<dbReference type="STRING" id="89524.SAMN05444370_10420"/>
<dbReference type="Pfam" id="PF00571">
    <property type="entry name" value="CBS"/>
    <property type="match status" value="2"/>
</dbReference>
<dbReference type="PANTHER" id="PTHR43080:SF2">
    <property type="entry name" value="CBS DOMAIN-CONTAINING PROTEIN"/>
    <property type="match status" value="1"/>
</dbReference>
<gene>
    <name evidence="5" type="ORF">SAMN05444370_10420</name>
</gene>
<keyword evidence="1 2" id="KW-0129">CBS domain</keyword>
<dbReference type="PROSITE" id="PS51371">
    <property type="entry name" value="CBS"/>
    <property type="match status" value="2"/>
</dbReference>
<evidence type="ECO:0000259" key="4">
    <source>
        <dbReference type="PROSITE" id="PS51371"/>
    </source>
</evidence>
<proteinExistence type="predicted"/>
<dbReference type="RefSeq" id="WP_093251740.1">
    <property type="nucleotide sequence ID" value="NZ_FNQM01000004.1"/>
</dbReference>
<evidence type="ECO:0000313" key="6">
    <source>
        <dbReference type="Proteomes" id="UP000198703"/>
    </source>
</evidence>
<evidence type="ECO:0000256" key="1">
    <source>
        <dbReference type="ARBA" id="ARBA00023122"/>
    </source>
</evidence>
<dbReference type="AlphaFoldDB" id="A0A1H4A2H5"/>
<organism evidence="5 6">
    <name type="scientific">Rubrimonas cliftonensis</name>
    <dbReference type="NCBI Taxonomy" id="89524"/>
    <lineage>
        <taxon>Bacteria</taxon>
        <taxon>Pseudomonadati</taxon>
        <taxon>Pseudomonadota</taxon>
        <taxon>Alphaproteobacteria</taxon>
        <taxon>Rhodobacterales</taxon>
        <taxon>Paracoccaceae</taxon>
        <taxon>Rubrimonas</taxon>
    </lineage>
</organism>
<protein>
    <submittedName>
        <fullName evidence="5">CBS domain-containing protein</fullName>
    </submittedName>
</protein>
<name>A0A1H4A2H5_9RHOB</name>
<dbReference type="InterPro" id="IPR044725">
    <property type="entry name" value="CBSX3_CBS_dom"/>
</dbReference>
<feature type="domain" description="CBS" evidence="4">
    <location>
        <begin position="10"/>
        <end position="68"/>
    </location>
</feature>
<dbReference type="CDD" id="cd04623">
    <property type="entry name" value="CBS_pair_bac_euk"/>
    <property type="match status" value="1"/>
</dbReference>
<feature type="domain" description="CBS" evidence="4">
    <location>
        <begin position="77"/>
        <end position="134"/>
    </location>
</feature>
<dbReference type="SMART" id="SM00116">
    <property type="entry name" value="CBS"/>
    <property type="match status" value="2"/>
</dbReference>
<keyword evidence="3" id="KW-1133">Transmembrane helix</keyword>
<keyword evidence="6" id="KW-1185">Reference proteome</keyword>
<dbReference type="InterPro" id="IPR051257">
    <property type="entry name" value="Diverse_CBS-Domain"/>
</dbReference>
<keyword evidence="3" id="KW-0812">Transmembrane</keyword>
<dbReference type="InterPro" id="IPR000644">
    <property type="entry name" value="CBS_dom"/>
</dbReference>
<evidence type="ECO:0000313" key="5">
    <source>
        <dbReference type="EMBL" id="SEA29674.1"/>
    </source>
</evidence>